<evidence type="ECO:0000256" key="1">
    <source>
        <dbReference type="ARBA" id="ARBA00022729"/>
    </source>
</evidence>
<dbReference type="AlphaFoldDB" id="A0A1I5CEQ0"/>
<dbReference type="OrthoDB" id="9791045at2"/>
<proteinExistence type="predicted"/>
<dbReference type="InterPro" id="IPR026045">
    <property type="entry name" value="Ferric-bd"/>
</dbReference>
<evidence type="ECO:0000313" key="3">
    <source>
        <dbReference type="Proteomes" id="UP000198806"/>
    </source>
</evidence>
<dbReference type="PIRSF" id="PIRSF002825">
    <property type="entry name" value="CfbpA"/>
    <property type="match status" value="1"/>
</dbReference>
<sequence length="347" mass="39411">MKRKIIITVILSFFVILLVGYTISKRNHNVHISKHQREELVIYSSHPLEFLRPLIEEFESKTEILVTVVSGGTGELIERIEGEQNNPNADILWGGTLSTLKPQKYLFEEYSCANEDVIQEEFKNKEGMFTKFSDVPSVLMVNTDLIGNIKINGYKDLLNPELKGKIAYCSPAVSSSAFEHLINMLYTMGEGNPEEGWDYVKLFCENLDGNLLKSSTEVYQGVANGEFVVGLIFEEAAAALVANGEKIKIVYMEEGVLSMPDCVTIVKNSPHLKSAKAFIDYATGYEVQTMITIELNRRSVRVDVKTPKYLKTKDEITIAHADRELVYEMKKEWLQKFKEIFLNINEE</sequence>
<dbReference type="PANTHER" id="PTHR30006">
    <property type="entry name" value="THIAMINE-BINDING PERIPLASMIC PROTEIN-RELATED"/>
    <property type="match status" value="1"/>
</dbReference>
<dbReference type="PANTHER" id="PTHR30006:SF2">
    <property type="entry name" value="ABC TRANSPORTER SUBSTRATE-BINDING PROTEIN"/>
    <property type="match status" value="1"/>
</dbReference>
<accession>A0A1I5CEQ0</accession>
<dbReference type="Pfam" id="PF13343">
    <property type="entry name" value="SBP_bac_6"/>
    <property type="match status" value="1"/>
</dbReference>
<gene>
    <name evidence="2" type="ORF">SAMN04489757_10321</name>
</gene>
<dbReference type="GO" id="GO:0030976">
    <property type="term" value="F:thiamine pyrophosphate binding"/>
    <property type="evidence" value="ECO:0007669"/>
    <property type="project" value="TreeGrafter"/>
</dbReference>
<dbReference type="SUPFAM" id="SSF53850">
    <property type="entry name" value="Periplasmic binding protein-like II"/>
    <property type="match status" value="1"/>
</dbReference>
<dbReference type="EMBL" id="FOWD01000003">
    <property type="protein sequence ID" value="SFN85515.1"/>
    <property type="molecule type" value="Genomic_DNA"/>
</dbReference>
<dbReference type="Gene3D" id="3.40.190.10">
    <property type="entry name" value="Periplasmic binding protein-like II"/>
    <property type="match status" value="2"/>
</dbReference>
<dbReference type="GO" id="GO:0015888">
    <property type="term" value="P:thiamine transport"/>
    <property type="evidence" value="ECO:0007669"/>
    <property type="project" value="TreeGrafter"/>
</dbReference>
<evidence type="ECO:0000313" key="2">
    <source>
        <dbReference type="EMBL" id="SFN85515.1"/>
    </source>
</evidence>
<keyword evidence="3" id="KW-1185">Reference proteome</keyword>
<name>A0A1I5CEQ0_9FIRM</name>
<protein>
    <submittedName>
        <fullName evidence="2">Iron(III) transport system substrate-binding protein</fullName>
    </submittedName>
</protein>
<dbReference type="GO" id="GO:0030975">
    <property type="term" value="F:thiamine binding"/>
    <property type="evidence" value="ECO:0007669"/>
    <property type="project" value="TreeGrafter"/>
</dbReference>
<dbReference type="RefSeq" id="WP_091684152.1">
    <property type="nucleotide sequence ID" value="NZ_BAABFM010000006.1"/>
</dbReference>
<dbReference type="STRING" id="1527.SAMN04489757_10321"/>
<dbReference type="GO" id="GO:0030288">
    <property type="term" value="C:outer membrane-bounded periplasmic space"/>
    <property type="evidence" value="ECO:0007669"/>
    <property type="project" value="TreeGrafter"/>
</dbReference>
<keyword evidence="1" id="KW-0732">Signal</keyword>
<dbReference type="Proteomes" id="UP000198806">
    <property type="component" value="Unassembled WGS sequence"/>
</dbReference>
<reference evidence="2 3" key="1">
    <citation type="submission" date="2016-10" db="EMBL/GenBank/DDBJ databases">
        <authorList>
            <person name="de Groot N.N."/>
        </authorList>
    </citation>
    <scope>NUCLEOTIDE SEQUENCE [LARGE SCALE GENOMIC DNA]</scope>
    <source>
        <strain evidence="2 3">DSM 1283</strain>
    </source>
</reference>
<organism evidence="2 3">
    <name type="scientific">Anaerocolumna aminovalerica</name>
    <dbReference type="NCBI Taxonomy" id="1527"/>
    <lineage>
        <taxon>Bacteria</taxon>
        <taxon>Bacillati</taxon>
        <taxon>Bacillota</taxon>
        <taxon>Clostridia</taxon>
        <taxon>Lachnospirales</taxon>
        <taxon>Lachnospiraceae</taxon>
        <taxon>Anaerocolumna</taxon>
    </lineage>
</organism>